<gene>
    <name evidence="3" type="ORF">CWN50_38540</name>
</gene>
<dbReference type="Gene3D" id="3.40.50.920">
    <property type="match status" value="1"/>
</dbReference>
<organism evidence="3 4">
    <name type="scientific">Klebsiella michiganensis</name>
    <dbReference type="NCBI Taxonomy" id="1134687"/>
    <lineage>
        <taxon>Bacteria</taxon>
        <taxon>Pseudomonadati</taxon>
        <taxon>Pseudomonadota</taxon>
        <taxon>Gammaproteobacteria</taxon>
        <taxon>Enterobacterales</taxon>
        <taxon>Enterobacteriaceae</taxon>
        <taxon>Klebsiella/Raoultella group</taxon>
        <taxon>Klebsiella</taxon>
    </lineage>
</organism>
<dbReference type="Proteomes" id="UP000234505">
    <property type="component" value="Unassembled WGS sequence"/>
</dbReference>
<dbReference type="PANTHER" id="PTHR43825">
    <property type="entry name" value="PYRUVATE DEHYDROGENASE E1 COMPONENT"/>
    <property type="match status" value="1"/>
</dbReference>
<dbReference type="InterPro" id="IPR051157">
    <property type="entry name" value="PDH/Transketolase"/>
</dbReference>
<protein>
    <submittedName>
        <fullName evidence="3">Transketolase</fullName>
    </submittedName>
</protein>
<keyword evidence="1" id="KW-0786">Thiamine pyrophosphate</keyword>
<accession>A0A2J4P232</accession>
<sequence length="165" mass="17811">LEIEQAVPAIADHDGPVYMRLLRGKVPLVLDKYDYQFELGKAKLLEDGNDVLIISSGLMTMRALEAVEKLRADNISAAVLHVPTIKPLDEKTIVAQASKPGRLVVTAENHTSVGGLGEAVAALLMRKGVRCELDTVGLPDEFLLAGALPTLHDRYGISTAKMVEK</sequence>
<evidence type="ECO:0000313" key="3">
    <source>
        <dbReference type="EMBL" id="PLL08460.1"/>
    </source>
</evidence>
<feature type="domain" description="Transketolase C-terminal" evidence="2">
    <location>
        <begin position="40"/>
        <end position="161"/>
    </location>
</feature>
<name>A0A2J4P232_9ENTR</name>
<dbReference type="EMBL" id="PIDS01002659">
    <property type="protein sequence ID" value="PLL08460.1"/>
    <property type="molecule type" value="Genomic_DNA"/>
</dbReference>
<dbReference type="SUPFAM" id="SSF52922">
    <property type="entry name" value="TK C-terminal domain-like"/>
    <property type="match status" value="1"/>
</dbReference>
<comment type="caution">
    <text evidence="3">The sequence shown here is derived from an EMBL/GenBank/DDBJ whole genome shotgun (WGS) entry which is preliminary data.</text>
</comment>
<dbReference type="InterPro" id="IPR033248">
    <property type="entry name" value="Transketolase_C"/>
</dbReference>
<dbReference type="AlphaFoldDB" id="A0A2J4P232"/>
<feature type="non-terminal residue" evidence="3">
    <location>
        <position position="1"/>
    </location>
</feature>
<evidence type="ECO:0000313" key="4">
    <source>
        <dbReference type="Proteomes" id="UP000234505"/>
    </source>
</evidence>
<reference evidence="3 4" key="1">
    <citation type="submission" date="2017-11" db="EMBL/GenBank/DDBJ databases">
        <authorList>
            <person name="Han C.G."/>
        </authorList>
    </citation>
    <scope>NUCLEOTIDE SEQUENCE [LARGE SCALE GENOMIC DNA]</scope>
    <source>
        <strain evidence="3 4">A11</strain>
    </source>
</reference>
<evidence type="ECO:0000256" key="1">
    <source>
        <dbReference type="ARBA" id="ARBA00023052"/>
    </source>
</evidence>
<dbReference type="InterPro" id="IPR009014">
    <property type="entry name" value="Transketo_C/PFOR_II"/>
</dbReference>
<reference evidence="3 4" key="2">
    <citation type="submission" date="2018-01" db="EMBL/GenBank/DDBJ databases">
        <title>Genomic study of Klebsiella pneumoniae.</title>
        <authorList>
            <person name="Yang Y."/>
            <person name="Bicalho R."/>
        </authorList>
    </citation>
    <scope>NUCLEOTIDE SEQUENCE [LARGE SCALE GENOMIC DNA]</scope>
    <source>
        <strain evidence="3 4">A11</strain>
    </source>
</reference>
<feature type="non-terminal residue" evidence="3">
    <location>
        <position position="165"/>
    </location>
</feature>
<proteinExistence type="predicted"/>
<evidence type="ECO:0000259" key="2">
    <source>
        <dbReference type="Pfam" id="PF02780"/>
    </source>
</evidence>
<dbReference type="Pfam" id="PF02780">
    <property type="entry name" value="Transketolase_C"/>
    <property type="match status" value="1"/>
</dbReference>
<dbReference type="PANTHER" id="PTHR43825:SF1">
    <property type="entry name" value="TRANSKETOLASE-LIKE PYRIMIDINE-BINDING DOMAIN-CONTAINING PROTEIN"/>
    <property type="match status" value="1"/>
</dbReference>